<dbReference type="Pfam" id="PF10672">
    <property type="entry name" value="Methyltrans_SAM"/>
    <property type="match status" value="1"/>
</dbReference>
<evidence type="ECO:0000256" key="3">
    <source>
        <dbReference type="ARBA" id="ARBA00022691"/>
    </source>
</evidence>
<organism evidence="5 6">
    <name type="scientific">Estrella lausannensis</name>
    <dbReference type="NCBI Taxonomy" id="483423"/>
    <lineage>
        <taxon>Bacteria</taxon>
        <taxon>Pseudomonadati</taxon>
        <taxon>Chlamydiota</taxon>
        <taxon>Chlamydiia</taxon>
        <taxon>Parachlamydiales</taxon>
        <taxon>Candidatus Criblamydiaceae</taxon>
        <taxon>Estrella</taxon>
    </lineage>
</organism>
<dbReference type="Gene3D" id="2.60.40.1180">
    <property type="entry name" value="Golgi alpha-mannosidase II"/>
    <property type="match status" value="1"/>
</dbReference>
<dbReference type="RefSeq" id="WP_098038600.1">
    <property type="nucleotide sequence ID" value="NZ_CWGJ01000019.1"/>
</dbReference>
<sequence length="281" mass="31823">MDYRFLDSGNGYKLERFGKYTLARPSGIAIWKRTLSDKEWKEADAGFSRERENRWDWRGKSPLEWQVELSGIKMKCQATDFGHLGVFPEHASFWAWMQERAAAFEKRVKRPLNALNLFAYSGGATLALAKAGCSVCHVDSSKGMVDWARENAHINDLGAASIRWIVEDALKFMQREVRRGKFYDAIILDPPSFGRGSKGEVFKIEEHVMPLLEAAKSLMSKEADFILFSCHTPGFTPIVMDNLLQDALKSKKGLIDSGEMILQSDKGMPLPSGSFGRWRFD</sequence>
<dbReference type="InterPro" id="IPR019614">
    <property type="entry name" value="SAM-dep_methyl-trfase"/>
</dbReference>
<dbReference type="Gene3D" id="3.40.50.150">
    <property type="entry name" value="Vaccinia Virus protein VP39"/>
    <property type="match status" value="1"/>
</dbReference>
<dbReference type="PANTHER" id="PTHR43042">
    <property type="entry name" value="SAM-DEPENDENT METHYLTRANSFERASE"/>
    <property type="match status" value="1"/>
</dbReference>
<dbReference type="GO" id="GO:0032259">
    <property type="term" value="P:methylation"/>
    <property type="evidence" value="ECO:0007669"/>
    <property type="project" value="UniProtKB-KW"/>
</dbReference>
<name>A0A0H5DQE2_9BACT</name>
<gene>
    <name evidence="5" type="ORF">ELAC_1401</name>
</gene>
<accession>A0A0H5DQE2</accession>
<evidence type="ECO:0000313" key="5">
    <source>
        <dbReference type="EMBL" id="CRX38737.1"/>
    </source>
</evidence>
<protein>
    <recommendedName>
        <fullName evidence="4">S-adenosylmethionine-dependent methyltransferase domain-containing protein</fullName>
    </recommendedName>
</protein>
<keyword evidence="6" id="KW-1185">Reference proteome</keyword>
<dbReference type="EMBL" id="CWGJ01000019">
    <property type="protein sequence ID" value="CRX38737.1"/>
    <property type="molecule type" value="Genomic_DNA"/>
</dbReference>
<keyword evidence="1" id="KW-0489">Methyltransferase</keyword>
<dbReference type="InterPro" id="IPR013780">
    <property type="entry name" value="Glyco_hydro_b"/>
</dbReference>
<dbReference type="OrthoDB" id="9805492at2"/>
<evidence type="ECO:0000256" key="1">
    <source>
        <dbReference type="ARBA" id="ARBA00022603"/>
    </source>
</evidence>
<reference evidence="6" key="1">
    <citation type="submission" date="2015-06" db="EMBL/GenBank/DDBJ databases">
        <authorList>
            <person name="Bertelli C."/>
        </authorList>
    </citation>
    <scope>NUCLEOTIDE SEQUENCE [LARGE SCALE GENOMIC DNA]</scope>
    <source>
        <strain evidence="6">CRIB-30</strain>
    </source>
</reference>
<evidence type="ECO:0000259" key="4">
    <source>
        <dbReference type="Pfam" id="PF10672"/>
    </source>
</evidence>
<dbReference type="InterPro" id="IPR029063">
    <property type="entry name" value="SAM-dependent_MTases_sf"/>
</dbReference>
<feature type="domain" description="S-adenosylmethionine-dependent methyltransferase" evidence="4">
    <location>
        <begin position="55"/>
        <end position="197"/>
    </location>
</feature>
<dbReference type="CDD" id="cd02440">
    <property type="entry name" value="AdoMet_MTases"/>
    <property type="match status" value="1"/>
</dbReference>
<keyword evidence="3" id="KW-0949">S-adenosyl-L-methionine</keyword>
<evidence type="ECO:0000256" key="2">
    <source>
        <dbReference type="ARBA" id="ARBA00022679"/>
    </source>
</evidence>
<dbReference type="SUPFAM" id="SSF53335">
    <property type="entry name" value="S-adenosyl-L-methionine-dependent methyltransferases"/>
    <property type="match status" value="1"/>
</dbReference>
<proteinExistence type="predicted"/>
<dbReference type="Proteomes" id="UP000220251">
    <property type="component" value="Unassembled WGS sequence"/>
</dbReference>
<keyword evidence="2" id="KW-0808">Transferase</keyword>
<dbReference type="AlphaFoldDB" id="A0A0H5DQE2"/>
<dbReference type="PANTHER" id="PTHR43042:SF2">
    <property type="entry name" value="SAM-DEPENDENT METHYLTRANSFERASE"/>
    <property type="match status" value="1"/>
</dbReference>
<dbReference type="GO" id="GO:0008168">
    <property type="term" value="F:methyltransferase activity"/>
    <property type="evidence" value="ECO:0007669"/>
    <property type="project" value="UniProtKB-KW"/>
</dbReference>
<evidence type="ECO:0000313" key="6">
    <source>
        <dbReference type="Proteomes" id="UP000220251"/>
    </source>
</evidence>